<keyword evidence="3" id="KW-1185">Reference proteome</keyword>
<comment type="caution">
    <text evidence="2">The sequence shown here is derived from an EMBL/GenBank/DDBJ whole genome shotgun (WGS) entry which is preliminary data.</text>
</comment>
<feature type="transmembrane region" description="Helical" evidence="1">
    <location>
        <begin position="91"/>
        <end position="112"/>
    </location>
</feature>
<dbReference type="EMBL" id="VLKQ01000003">
    <property type="protein sequence ID" value="TWI13865.1"/>
    <property type="molecule type" value="Genomic_DNA"/>
</dbReference>
<feature type="transmembrane region" description="Helical" evidence="1">
    <location>
        <begin position="5"/>
        <end position="26"/>
    </location>
</feature>
<evidence type="ECO:0000313" key="2">
    <source>
        <dbReference type="EMBL" id="TWI13865.1"/>
    </source>
</evidence>
<protein>
    <submittedName>
        <fullName evidence="2">Uncharacterized protein</fullName>
    </submittedName>
</protein>
<proteinExistence type="predicted"/>
<evidence type="ECO:0000313" key="3">
    <source>
        <dbReference type="Proteomes" id="UP000319848"/>
    </source>
</evidence>
<dbReference type="AlphaFoldDB" id="V6RXD6"/>
<dbReference type="RefSeq" id="WP_023571208.1">
    <property type="nucleotide sequence ID" value="NZ_AVBI01000019.1"/>
</dbReference>
<name>V6RXD6_9FLAO</name>
<keyword evidence="1" id="KW-0812">Transmembrane</keyword>
<keyword evidence="1" id="KW-0472">Membrane</keyword>
<dbReference type="Proteomes" id="UP000319848">
    <property type="component" value="Unassembled WGS sequence"/>
</dbReference>
<feature type="transmembrane region" description="Helical" evidence="1">
    <location>
        <begin position="56"/>
        <end position="79"/>
    </location>
</feature>
<sequence length="155" mass="18646">MKQLVLKLVFPLTIMSFLLFTKWWYVLVVDGPDTIMYGFPLIYTCQGFHTSMSSQFFLLELSVDLAVYFLFWLGVVYLIHRFVWHIRIPKVITILLFIVTLLLLGFNMLFVVNPDNLFSCKRDFGVDIMKTGFKWDWQRQEHPDYYDYHPEKRKQ</sequence>
<accession>V6RXD6</accession>
<keyword evidence="1" id="KW-1133">Transmembrane helix</keyword>
<reference evidence="2 3" key="1">
    <citation type="journal article" date="2015" name="Stand. Genomic Sci.">
        <title>Genomic Encyclopedia of Bacterial and Archaeal Type Strains, Phase III: the genomes of soil and plant-associated and newly described type strains.</title>
        <authorList>
            <person name="Whitman W.B."/>
            <person name="Woyke T."/>
            <person name="Klenk H.P."/>
            <person name="Zhou Y."/>
            <person name="Lilburn T.G."/>
            <person name="Beck B.J."/>
            <person name="De Vos P."/>
            <person name="Vandamme P."/>
            <person name="Eisen J.A."/>
            <person name="Garrity G."/>
            <person name="Hugenholtz P."/>
            <person name="Kyrpides N.C."/>
        </authorList>
    </citation>
    <scope>NUCLEOTIDE SEQUENCE [LARGE SCALE GENOMIC DNA]</scope>
    <source>
        <strain evidence="2 3">CGMCC 1.7270</strain>
    </source>
</reference>
<dbReference type="STRING" id="1341154.FCR2A7T_20940"/>
<organism evidence="2 3">
    <name type="scientific">Flavobacterium cauense R2A-7</name>
    <dbReference type="NCBI Taxonomy" id="1341154"/>
    <lineage>
        <taxon>Bacteria</taxon>
        <taxon>Pseudomonadati</taxon>
        <taxon>Bacteroidota</taxon>
        <taxon>Flavobacteriia</taxon>
        <taxon>Flavobacteriales</taxon>
        <taxon>Flavobacteriaceae</taxon>
        <taxon>Flavobacterium</taxon>
    </lineage>
</organism>
<gene>
    <name evidence="2" type="ORF">IP98_01018</name>
</gene>
<evidence type="ECO:0000256" key="1">
    <source>
        <dbReference type="SAM" id="Phobius"/>
    </source>
</evidence>
<dbReference type="OrthoDB" id="1349336at2"/>